<keyword evidence="2" id="KW-1185">Reference proteome</keyword>
<dbReference type="Proteomes" id="UP001215598">
    <property type="component" value="Unassembled WGS sequence"/>
</dbReference>
<reference evidence="1" key="1">
    <citation type="submission" date="2023-03" db="EMBL/GenBank/DDBJ databases">
        <title>Massive genome expansion in bonnet fungi (Mycena s.s.) driven by repeated elements and novel gene families across ecological guilds.</title>
        <authorList>
            <consortium name="Lawrence Berkeley National Laboratory"/>
            <person name="Harder C.B."/>
            <person name="Miyauchi S."/>
            <person name="Viragh M."/>
            <person name="Kuo A."/>
            <person name="Thoen E."/>
            <person name="Andreopoulos B."/>
            <person name="Lu D."/>
            <person name="Skrede I."/>
            <person name="Drula E."/>
            <person name="Henrissat B."/>
            <person name="Morin E."/>
            <person name="Kohler A."/>
            <person name="Barry K."/>
            <person name="LaButti K."/>
            <person name="Morin E."/>
            <person name="Salamov A."/>
            <person name="Lipzen A."/>
            <person name="Mereny Z."/>
            <person name="Hegedus B."/>
            <person name="Baldrian P."/>
            <person name="Stursova M."/>
            <person name="Weitz H."/>
            <person name="Taylor A."/>
            <person name="Grigoriev I.V."/>
            <person name="Nagy L.G."/>
            <person name="Martin F."/>
            <person name="Kauserud H."/>
        </authorList>
    </citation>
    <scope>NUCLEOTIDE SEQUENCE</scope>
    <source>
        <strain evidence="1">CBHHK182m</strain>
    </source>
</reference>
<sequence length="179" mass="20422">MARALNALPKLDARSLIPLANSSRVSSFRRFLLPLLSSAYLPAMPSSRADHISSCRTAKGKYMRAILYPVRGPTSWVTISVHSVNEWQDHPCVDAVMESAKLQPFIHDTCVSVMHRSPTGRLVWSRYRIFYKRHAHLPHNDDLNVKGDIVVMKIKRKRISKQSTWTNDEHVSIKSPQHV</sequence>
<comment type="caution">
    <text evidence="1">The sequence shown here is derived from an EMBL/GenBank/DDBJ whole genome shotgun (WGS) entry which is preliminary data.</text>
</comment>
<evidence type="ECO:0000313" key="2">
    <source>
        <dbReference type="Proteomes" id="UP001215598"/>
    </source>
</evidence>
<accession>A0AAD7JRG7</accession>
<gene>
    <name evidence="1" type="ORF">B0H16DRAFT_1715628</name>
</gene>
<protein>
    <submittedName>
        <fullName evidence="1">Uncharacterized protein</fullName>
    </submittedName>
</protein>
<organism evidence="1 2">
    <name type="scientific">Mycena metata</name>
    <dbReference type="NCBI Taxonomy" id="1033252"/>
    <lineage>
        <taxon>Eukaryota</taxon>
        <taxon>Fungi</taxon>
        <taxon>Dikarya</taxon>
        <taxon>Basidiomycota</taxon>
        <taxon>Agaricomycotina</taxon>
        <taxon>Agaricomycetes</taxon>
        <taxon>Agaricomycetidae</taxon>
        <taxon>Agaricales</taxon>
        <taxon>Marasmiineae</taxon>
        <taxon>Mycenaceae</taxon>
        <taxon>Mycena</taxon>
    </lineage>
</organism>
<dbReference type="EMBL" id="JARKIB010000017">
    <property type="protein sequence ID" value="KAJ7769998.1"/>
    <property type="molecule type" value="Genomic_DNA"/>
</dbReference>
<dbReference type="AlphaFoldDB" id="A0AAD7JRG7"/>
<name>A0AAD7JRG7_9AGAR</name>
<evidence type="ECO:0000313" key="1">
    <source>
        <dbReference type="EMBL" id="KAJ7769998.1"/>
    </source>
</evidence>
<proteinExistence type="predicted"/>